<name>A0ACD3YNJ9_FUSSC</name>
<organism evidence="1 2">
    <name type="scientific">Fusarium solani subsp. cucurbitae</name>
    <name type="common">Neocosmosporum cucurbitae</name>
    <dbReference type="NCBI Taxonomy" id="2747967"/>
    <lineage>
        <taxon>Eukaryota</taxon>
        <taxon>Fungi</taxon>
        <taxon>Dikarya</taxon>
        <taxon>Ascomycota</taxon>
        <taxon>Pezizomycotina</taxon>
        <taxon>Sordariomycetes</taxon>
        <taxon>Hypocreomycetidae</taxon>
        <taxon>Hypocreales</taxon>
        <taxon>Nectriaceae</taxon>
        <taxon>Fusarium</taxon>
        <taxon>Fusarium solani species complex</taxon>
    </lineage>
</organism>
<accession>A0ACD3YNJ9</accession>
<proteinExistence type="predicted"/>
<gene>
    <name evidence="1" type="ORF">LCI18_001121</name>
</gene>
<dbReference type="EMBL" id="CP090030">
    <property type="protein sequence ID" value="UPK90186.1"/>
    <property type="molecule type" value="Genomic_DNA"/>
</dbReference>
<dbReference type="Proteomes" id="UP000830768">
    <property type="component" value="Chromosome 1"/>
</dbReference>
<keyword evidence="2" id="KW-1185">Reference proteome</keyword>
<evidence type="ECO:0000313" key="2">
    <source>
        <dbReference type="Proteomes" id="UP000830768"/>
    </source>
</evidence>
<reference evidence="1" key="1">
    <citation type="submission" date="2021-11" db="EMBL/GenBank/DDBJ databases">
        <title>Fusarium solani-melongenae Genome sequencing and assembly.</title>
        <authorList>
            <person name="Xie S."/>
            <person name="Huang L."/>
            <person name="Zhang X."/>
        </authorList>
    </citation>
    <scope>NUCLEOTIDE SEQUENCE</scope>
    <source>
        <strain evidence="1">CRI 24-3</strain>
    </source>
</reference>
<sequence>MAFPLRFFQHFVSTHPDIKIITPTDHEWVVASRQYYTSQATRPDVITRPQNAAHVGDLVRLCMSNNVDFVVRTGGHDCAGRSQVNHALVIDMRDIRYIEILQDKRTAKIGGGTLIRDLATALGEEGLITPTGLVGSIGYVGWATLGGYGPLAGKYGLGVDQIIGARYINAQGKLVDADEEALTGLRGGGGCFGVIAELTIMVYPLKEVLTANIVFKSDDMSIAWMLFAQGYNQLLNTGSEPSCLSVQPAGRVIADCGNMFTALVVWADDDHDEGRRWIDIIACFGNCLRKIVRVTSWQTLCEEHEESVGSTVYGRARTLNLRHLTPRTTQILAHYNSVIPSPESYISAQLIHDSGTGLKSVFEPRCQHYWFEIIGTSRDPQLAKHAEEWAWSLKQDLIEKDTDNVLDAAYIGFLDDDEMDLSKVYGDHYRMLVAVKRKLDPRNLFKNSVPRVEVGIDD</sequence>
<evidence type="ECO:0000313" key="1">
    <source>
        <dbReference type="EMBL" id="UPK90186.1"/>
    </source>
</evidence>
<protein>
    <submittedName>
        <fullName evidence="1">Uncharacterized protein</fullName>
    </submittedName>
</protein>